<sequence length="284" mass="31428">MAGHKRPNGAPICPTDDYSPPPRDHLNSRSESQTPSQTPSRSSSRSSSRSRTPTPAKRSPISLLPKRGRWINPNFIENPPPQRAPSERPGRDTPETWVSTELNEEQPLVKHEVESDDYRRSPDVVEQIVRASISSSSSSSSSSSGSTRLQRTLTWIGTSTPLATVLSTPRHEITRITQRARDNGLHTAIAHFPQGNVKRETSALQRQSSWWVIVGRDAGAVTHLADLHEKDAIGALDYGQRNETIGAYPAEPHYHNIGPGILVLYGLFCASCATVFIIWWMSRV</sequence>
<accession>A0AAW0GRR6</accession>
<keyword evidence="2" id="KW-0472">Membrane</keyword>
<feature type="compositionally biased region" description="Low complexity" evidence="1">
    <location>
        <begin position="29"/>
        <end position="55"/>
    </location>
</feature>
<keyword evidence="2" id="KW-0812">Transmembrane</keyword>
<evidence type="ECO:0000256" key="1">
    <source>
        <dbReference type="SAM" id="MobiDB-lite"/>
    </source>
</evidence>
<evidence type="ECO:0000256" key="2">
    <source>
        <dbReference type="SAM" id="Phobius"/>
    </source>
</evidence>
<reference evidence="3 4" key="1">
    <citation type="submission" date="2022-09" db="EMBL/GenBank/DDBJ databases">
        <authorList>
            <person name="Palmer J.M."/>
        </authorList>
    </citation>
    <scope>NUCLEOTIDE SEQUENCE [LARGE SCALE GENOMIC DNA]</scope>
    <source>
        <strain evidence="3 4">DSM 7382</strain>
    </source>
</reference>
<protein>
    <submittedName>
        <fullName evidence="3">Uncharacterized protein</fullName>
    </submittedName>
</protein>
<keyword evidence="2" id="KW-1133">Transmembrane helix</keyword>
<keyword evidence="4" id="KW-1185">Reference proteome</keyword>
<organism evidence="3 4">
    <name type="scientific">Cerrena zonata</name>
    <dbReference type="NCBI Taxonomy" id="2478898"/>
    <lineage>
        <taxon>Eukaryota</taxon>
        <taxon>Fungi</taxon>
        <taxon>Dikarya</taxon>
        <taxon>Basidiomycota</taxon>
        <taxon>Agaricomycotina</taxon>
        <taxon>Agaricomycetes</taxon>
        <taxon>Polyporales</taxon>
        <taxon>Cerrenaceae</taxon>
        <taxon>Cerrena</taxon>
    </lineage>
</organism>
<evidence type="ECO:0000313" key="4">
    <source>
        <dbReference type="Proteomes" id="UP001385951"/>
    </source>
</evidence>
<dbReference type="AlphaFoldDB" id="A0AAW0GRR6"/>
<feature type="transmembrane region" description="Helical" evidence="2">
    <location>
        <begin position="262"/>
        <end position="281"/>
    </location>
</feature>
<evidence type="ECO:0000313" key="3">
    <source>
        <dbReference type="EMBL" id="KAK7696186.1"/>
    </source>
</evidence>
<name>A0AAW0GRR6_9APHY</name>
<comment type="caution">
    <text evidence="3">The sequence shown here is derived from an EMBL/GenBank/DDBJ whole genome shotgun (WGS) entry which is preliminary data.</text>
</comment>
<feature type="compositionally biased region" description="Basic and acidic residues" evidence="1">
    <location>
        <begin position="85"/>
        <end position="94"/>
    </location>
</feature>
<proteinExistence type="predicted"/>
<gene>
    <name evidence="3" type="ORF">QCA50_000837</name>
</gene>
<dbReference type="EMBL" id="JASBNA010000001">
    <property type="protein sequence ID" value="KAK7696186.1"/>
    <property type="molecule type" value="Genomic_DNA"/>
</dbReference>
<feature type="region of interest" description="Disordered" evidence="1">
    <location>
        <begin position="1"/>
        <end position="99"/>
    </location>
</feature>
<dbReference type="Proteomes" id="UP001385951">
    <property type="component" value="Unassembled WGS sequence"/>
</dbReference>